<dbReference type="InterPro" id="IPR001173">
    <property type="entry name" value="Glyco_trans_2-like"/>
</dbReference>
<feature type="domain" description="Glycosyltransferase 2-like" evidence="1">
    <location>
        <begin position="11"/>
        <end position="126"/>
    </location>
</feature>
<evidence type="ECO:0000313" key="5">
    <source>
        <dbReference type="Proteomes" id="UP000585258"/>
    </source>
</evidence>
<evidence type="ECO:0000259" key="1">
    <source>
        <dbReference type="Pfam" id="PF00535"/>
    </source>
</evidence>
<organism evidence="3 4">
    <name type="scientific">Clostridium gasigenes</name>
    <dbReference type="NCBI Taxonomy" id="94869"/>
    <lineage>
        <taxon>Bacteria</taxon>
        <taxon>Bacillati</taxon>
        <taxon>Bacillota</taxon>
        <taxon>Clostridia</taxon>
        <taxon>Eubacteriales</taxon>
        <taxon>Clostridiaceae</taxon>
        <taxon>Clostridium</taxon>
    </lineage>
</organism>
<dbReference type="EMBL" id="FNJM01000003">
    <property type="protein sequence ID" value="SDP29559.1"/>
    <property type="molecule type" value="Genomic_DNA"/>
</dbReference>
<dbReference type="STRING" id="94869.SAMN04488529_103219"/>
<evidence type="ECO:0000313" key="4">
    <source>
        <dbReference type="Proteomes" id="UP000198597"/>
    </source>
</evidence>
<evidence type="ECO:0000313" key="2">
    <source>
        <dbReference type="EMBL" id="MBB6715242.1"/>
    </source>
</evidence>
<reference evidence="3 4" key="1">
    <citation type="submission" date="2016-10" db="EMBL/GenBank/DDBJ databases">
        <authorList>
            <person name="de Groot N.N."/>
        </authorList>
    </citation>
    <scope>NUCLEOTIDE SEQUENCE [LARGE SCALE GENOMIC DNA]</scope>
    <source>
        <strain evidence="3 4">DSM 12272</strain>
    </source>
</reference>
<dbReference type="Proteomes" id="UP000585258">
    <property type="component" value="Unassembled WGS sequence"/>
</dbReference>
<dbReference type="SUPFAM" id="SSF53448">
    <property type="entry name" value="Nucleotide-diphospho-sugar transferases"/>
    <property type="match status" value="1"/>
</dbReference>
<dbReference type="AlphaFoldDB" id="A0A1H0RK04"/>
<dbReference type="Proteomes" id="UP000198597">
    <property type="component" value="Unassembled WGS sequence"/>
</dbReference>
<dbReference type="RefSeq" id="WP_089968212.1">
    <property type="nucleotide sequence ID" value="NZ_FNJM01000003.1"/>
</dbReference>
<dbReference type="PANTHER" id="PTHR22916">
    <property type="entry name" value="GLYCOSYLTRANSFERASE"/>
    <property type="match status" value="1"/>
</dbReference>
<reference evidence="2 5" key="2">
    <citation type="submission" date="2020-08" db="EMBL/GenBank/DDBJ databases">
        <title>Clostridia isolated from Swiss meat.</title>
        <authorList>
            <person name="Wambui J."/>
            <person name="Stevens M.J.A."/>
            <person name="Stephan R."/>
        </authorList>
    </citation>
    <scope>NUCLEOTIDE SEQUENCE [LARGE SCALE GENOMIC DNA]</scope>
    <source>
        <strain evidence="2 5">CM001</strain>
    </source>
</reference>
<dbReference type="InterPro" id="IPR029044">
    <property type="entry name" value="Nucleotide-diphossugar_trans"/>
</dbReference>
<sequence length="300" mass="34726">MAEENKKPTLTIGIPTFNRGFYLEQCLEWIYGEINDDPNIEILVCDNCSTDNTEEIVKKYKAKYSNLVYFKQAKNEGFARNLKTVLELAQGEYINPHGDDDFFNRGIITEIIKLINQNEDVSVIYAPWTGCNLTAIQGVGFNDYLNQLNGITFITSMIINNKHYKELEDKDRYINTEVNQVYIQMELLKKNPKFYIFTGNILKLGSGHAPRIGYDLLEVIGDYFDILYDYEKHGLEKQTIKNEKNKMVNSVIIPSIHAIIRKEIGVGIQGIDEFFTKYYSEEDYFEQKLNEIKGLLKSIN</sequence>
<evidence type="ECO:0000313" key="3">
    <source>
        <dbReference type="EMBL" id="SDP29559.1"/>
    </source>
</evidence>
<proteinExistence type="predicted"/>
<accession>A0A1H0RK04</accession>
<keyword evidence="3" id="KW-0808">Transferase</keyword>
<dbReference type="OrthoDB" id="396512at2"/>
<dbReference type="CDD" id="cd00761">
    <property type="entry name" value="Glyco_tranf_GTA_type"/>
    <property type="match status" value="1"/>
</dbReference>
<protein>
    <submittedName>
        <fullName evidence="3">Glycosyl transferase family 2</fullName>
    </submittedName>
    <submittedName>
        <fullName evidence="2">Glycosyltransferase family 2 protein</fullName>
    </submittedName>
</protein>
<keyword evidence="4" id="KW-1185">Reference proteome</keyword>
<dbReference type="PANTHER" id="PTHR22916:SF3">
    <property type="entry name" value="UDP-GLCNAC:BETAGAL BETA-1,3-N-ACETYLGLUCOSAMINYLTRANSFERASE-LIKE PROTEIN 1"/>
    <property type="match status" value="1"/>
</dbReference>
<gene>
    <name evidence="2" type="ORF">H7E68_10930</name>
    <name evidence="3" type="ORF">SAMN04488529_103219</name>
</gene>
<dbReference type="GO" id="GO:0016758">
    <property type="term" value="F:hexosyltransferase activity"/>
    <property type="evidence" value="ECO:0007669"/>
    <property type="project" value="UniProtKB-ARBA"/>
</dbReference>
<dbReference type="EMBL" id="JACKWY010000005">
    <property type="protein sequence ID" value="MBB6715242.1"/>
    <property type="molecule type" value="Genomic_DNA"/>
</dbReference>
<name>A0A1H0RK04_9CLOT</name>
<dbReference type="Gene3D" id="3.90.550.10">
    <property type="entry name" value="Spore Coat Polysaccharide Biosynthesis Protein SpsA, Chain A"/>
    <property type="match status" value="1"/>
</dbReference>
<dbReference type="Pfam" id="PF00535">
    <property type="entry name" value="Glycos_transf_2"/>
    <property type="match status" value="1"/>
</dbReference>